<dbReference type="KEGG" id="abra:BN85310710"/>
<dbReference type="STRING" id="61635.BN85310710"/>
<gene>
    <name evidence="2" type="ORF">BN85310710</name>
</gene>
<dbReference type="HOGENOM" id="CLU_2091454_0_0_14"/>
<evidence type="ECO:0000313" key="3">
    <source>
        <dbReference type="Proteomes" id="UP000032737"/>
    </source>
</evidence>
<sequence>MLHEILYQLVNSIRFEGFVIFFIGFFIGVFTIDNFYTFNMASRIRRLAYELKDLVVYENLKKSINNELNQLKKKSRFLFFFSTPLELSEHIRRYFSQKLIEAKHIKEKLEEKIKNK</sequence>
<name>U4KNW8_9MOLU</name>
<dbReference type="EMBL" id="FO681348">
    <property type="protein sequence ID" value="CCV66092.1"/>
    <property type="molecule type" value="Genomic_DNA"/>
</dbReference>
<feature type="transmembrane region" description="Helical" evidence="1">
    <location>
        <begin position="17"/>
        <end position="36"/>
    </location>
</feature>
<dbReference type="RefSeq" id="WP_030004952.1">
    <property type="nucleotide sequence ID" value="NC_022549.1"/>
</dbReference>
<organism evidence="2 3">
    <name type="scientific">Acholeplasma brassicae</name>
    <dbReference type="NCBI Taxonomy" id="61635"/>
    <lineage>
        <taxon>Bacteria</taxon>
        <taxon>Bacillati</taxon>
        <taxon>Mycoplasmatota</taxon>
        <taxon>Mollicutes</taxon>
        <taxon>Acholeplasmatales</taxon>
        <taxon>Acholeplasmataceae</taxon>
        <taxon>Acholeplasma</taxon>
    </lineage>
</organism>
<keyword evidence="1" id="KW-0472">Membrane</keyword>
<reference evidence="2 3" key="1">
    <citation type="journal article" date="2013" name="J. Mol. Microbiol. Biotechnol.">
        <title>Analysis of the Complete Genomes of Acholeplasma brassicae , A. palmae and A. laidlawii and Their Comparison to the Obligate Parasites from ' Candidatus Phytoplasma'.</title>
        <authorList>
            <person name="Kube M."/>
            <person name="Siewert C."/>
            <person name="Migdoll A.M."/>
            <person name="Duduk B."/>
            <person name="Holz S."/>
            <person name="Rabus R."/>
            <person name="Seemuller E."/>
            <person name="Mitrovic J."/>
            <person name="Muller I."/>
            <person name="Buttner C."/>
            <person name="Reinhardt R."/>
        </authorList>
    </citation>
    <scope>NUCLEOTIDE SEQUENCE [LARGE SCALE GENOMIC DNA]</scope>
    <source>
        <strain evidence="3">0502</strain>
    </source>
</reference>
<proteinExistence type="predicted"/>
<dbReference type="Proteomes" id="UP000032737">
    <property type="component" value="Chromosome"/>
</dbReference>
<keyword evidence="1" id="KW-0812">Transmembrane</keyword>
<dbReference type="AlphaFoldDB" id="U4KNW8"/>
<keyword evidence="1" id="KW-1133">Transmembrane helix</keyword>
<evidence type="ECO:0000256" key="1">
    <source>
        <dbReference type="SAM" id="Phobius"/>
    </source>
</evidence>
<keyword evidence="3" id="KW-1185">Reference proteome</keyword>
<evidence type="ECO:0000313" key="2">
    <source>
        <dbReference type="EMBL" id="CCV66092.1"/>
    </source>
</evidence>
<accession>U4KNW8</accession>
<protein>
    <submittedName>
        <fullName evidence="2">Hypothetcal protein</fullName>
    </submittedName>
</protein>